<dbReference type="InterPro" id="IPR036188">
    <property type="entry name" value="FAD/NAD-bd_sf"/>
</dbReference>
<dbReference type="EMBL" id="JACCBV010000001">
    <property type="protein sequence ID" value="NYE18250.1"/>
    <property type="molecule type" value="Genomic_DNA"/>
</dbReference>
<dbReference type="RefSeq" id="WP_218853398.1">
    <property type="nucleotide sequence ID" value="NZ_JACCBV010000001.1"/>
</dbReference>
<dbReference type="InterPro" id="IPR002938">
    <property type="entry name" value="FAD-bd"/>
</dbReference>
<dbReference type="PANTHER" id="PTHR13789:SF309">
    <property type="entry name" value="PUTATIVE (AFU_ORTHOLOGUE AFUA_6G14510)-RELATED"/>
    <property type="match status" value="1"/>
</dbReference>
<dbReference type="SUPFAM" id="SSF51905">
    <property type="entry name" value="FAD/NAD(P)-binding domain"/>
    <property type="match status" value="1"/>
</dbReference>
<dbReference type="Proteomes" id="UP000576969">
    <property type="component" value="Unassembled WGS sequence"/>
</dbReference>
<dbReference type="GO" id="GO:0004497">
    <property type="term" value="F:monooxygenase activity"/>
    <property type="evidence" value="ECO:0007669"/>
    <property type="project" value="UniProtKB-KW"/>
</dbReference>
<name>A0A7Y9KI06_9MICO</name>
<organism evidence="4 5">
    <name type="scientific">Microbacterium immunditiarum</name>
    <dbReference type="NCBI Taxonomy" id="337480"/>
    <lineage>
        <taxon>Bacteria</taxon>
        <taxon>Bacillati</taxon>
        <taxon>Actinomycetota</taxon>
        <taxon>Actinomycetes</taxon>
        <taxon>Micrococcales</taxon>
        <taxon>Microbacteriaceae</taxon>
        <taxon>Microbacterium</taxon>
    </lineage>
</organism>
<comment type="caution">
    <text evidence="4">The sequence shown here is derived from an EMBL/GenBank/DDBJ whole genome shotgun (WGS) entry which is preliminary data.</text>
</comment>
<evidence type="ECO:0000313" key="5">
    <source>
        <dbReference type="Proteomes" id="UP000576969"/>
    </source>
</evidence>
<evidence type="ECO:0000256" key="1">
    <source>
        <dbReference type="ARBA" id="ARBA00023002"/>
    </source>
</evidence>
<evidence type="ECO:0000259" key="3">
    <source>
        <dbReference type="Pfam" id="PF01494"/>
    </source>
</evidence>
<dbReference type="Gene3D" id="3.50.50.60">
    <property type="entry name" value="FAD/NAD(P)-binding domain"/>
    <property type="match status" value="1"/>
</dbReference>
<dbReference type="PANTHER" id="PTHR13789">
    <property type="entry name" value="MONOOXYGENASE"/>
    <property type="match status" value="1"/>
</dbReference>
<dbReference type="Pfam" id="PF01494">
    <property type="entry name" value="FAD_binding_3"/>
    <property type="match status" value="1"/>
</dbReference>
<gene>
    <name evidence="4" type="ORF">BJ991_000278</name>
</gene>
<evidence type="ECO:0000256" key="2">
    <source>
        <dbReference type="ARBA" id="ARBA00023033"/>
    </source>
</evidence>
<keyword evidence="2" id="KW-0503">Monooxygenase</keyword>
<feature type="domain" description="FAD-binding" evidence="3">
    <location>
        <begin position="7"/>
        <end position="338"/>
    </location>
</feature>
<dbReference type="PRINTS" id="PR00420">
    <property type="entry name" value="RNGMNOXGNASE"/>
</dbReference>
<protein>
    <submittedName>
        <fullName evidence="4">2-polyprenyl-6-methoxyphenol hydroxylase-like FAD-dependent oxidoreductase</fullName>
    </submittedName>
</protein>
<sequence length="371" mass="39540">MPQAQRILVVGGGPAGLTAALALTRAGHDVEIAEIESTLAPAGIGVLLQNSPLRALHSLGLAEETLAHGWPHGPVHRAAMNGHVFDTANPPSLVPGLPPSIGISRRVLADILARAVGRTGVRIRVETTVDAISSDADGALVRFSTGDSDRFDLVVGADGINSRVRHLVFPDVGEPAYAGQSIWRGRAPRPRELSEYFMYHGRGSKVGLVAISEEHLYAYVVVDMPEPGHRRGDLTDEMRAAMAGYGGWVPEIAATLEPGAELRALNALLVDDPWFRGRVLLIGDAAHATTPHISYGLGIAVEDGIVLADELTRAETVDAALSAFMARRFERARMVVDSSLQLSKWEQHPPEDMSVYGALVGRTLGALAQPI</sequence>
<keyword evidence="5" id="KW-1185">Reference proteome</keyword>
<dbReference type="InterPro" id="IPR050493">
    <property type="entry name" value="FAD-dep_Monooxygenase_BioMet"/>
</dbReference>
<reference evidence="4 5" key="1">
    <citation type="submission" date="2020-07" db="EMBL/GenBank/DDBJ databases">
        <title>Sequencing the genomes of 1000 actinobacteria strains.</title>
        <authorList>
            <person name="Klenk H.-P."/>
        </authorList>
    </citation>
    <scope>NUCLEOTIDE SEQUENCE [LARGE SCALE GENOMIC DNA]</scope>
    <source>
        <strain evidence="4 5">DSM 24662</strain>
    </source>
</reference>
<accession>A0A7Y9KI06</accession>
<evidence type="ECO:0000313" key="4">
    <source>
        <dbReference type="EMBL" id="NYE18250.1"/>
    </source>
</evidence>
<dbReference type="AlphaFoldDB" id="A0A7Y9KI06"/>
<dbReference type="GO" id="GO:0071949">
    <property type="term" value="F:FAD binding"/>
    <property type="evidence" value="ECO:0007669"/>
    <property type="project" value="InterPro"/>
</dbReference>
<keyword evidence="1" id="KW-0560">Oxidoreductase</keyword>
<proteinExistence type="predicted"/>